<evidence type="ECO:0000256" key="1">
    <source>
        <dbReference type="SAM" id="MobiDB-lite"/>
    </source>
</evidence>
<keyword evidence="3" id="KW-1185">Reference proteome</keyword>
<reference evidence="2 3" key="1">
    <citation type="submission" date="2024-02" db="EMBL/GenBank/DDBJ databases">
        <title>Discinaceae phylogenomics.</title>
        <authorList>
            <person name="Dirks A.C."/>
            <person name="James T.Y."/>
        </authorList>
    </citation>
    <scope>NUCLEOTIDE SEQUENCE [LARGE SCALE GENOMIC DNA]</scope>
    <source>
        <strain evidence="2 3">ACD0624</strain>
    </source>
</reference>
<accession>A0ABR3GSW5</accession>
<gene>
    <name evidence="2" type="ORF">Q9L58_001916</name>
</gene>
<sequence>MTTLLTTILTTGSSIVDRDGKSVSKAVGIVSTLGTRVYDVCSPSINDVAMKKYSKLRGRRQSTGGQQGRGNATNEAGRAGGQNKGSAQQAGAMVAQRA</sequence>
<evidence type="ECO:0000313" key="2">
    <source>
        <dbReference type="EMBL" id="KAL0639034.1"/>
    </source>
</evidence>
<feature type="region of interest" description="Disordered" evidence="1">
    <location>
        <begin position="55"/>
        <end position="98"/>
    </location>
</feature>
<name>A0ABR3GSW5_9PEZI</name>
<dbReference type="Proteomes" id="UP001447188">
    <property type="component" value="Unassembled WGS sequence"/>
</dbReference>
<comment type="caution">
    <text evidence="2">The sequence shown here is derived from an EMBL/GenBank/DDBJ whole genome shotgun (WGS) entry which is preliminary data.</text>
</comment>
<proteinExistence type="predicted"/>
<protein>
    <submittedName>
        <fullName evidence="2">Uncharacterized protein</fullName>
    </submittedName>
</protein>
<dbReference type="EMBL" id="JBBBZM010000015">
    <property type="protein sequence ID" value="KAL0639034.1"/>
    <property type="molecule type" value="Genomic_DNA"/>
</dbReference>
<evidence type="ECO:0000313" key="3">
    <source>
        <dbReference type="Proteomes" id="UP001447188"/>
    </source>
</evidence>
<organism evidence="2 3">
    <name type="scientific">Discina gigas</name>
    <dbReference type="NCBI Taxonomy" id="1032678"/>
    <lineage>
        <taxon>Eukaryota</taxon>
        <taxon>Fungi</taxon>
        <taxon>Dikarya</taxon>
        <taxon>Ascomycota</taxon>
        <taxon>Pezizomycotina</taxon>
        <taxon>Pezizomycetes</taxon>
        <taxon>Pezizales</taxon>
        <taxon>Discinaceae</taxon>
        <taxon>Discina</taxon>
    </lineage>
</organism>